<dbReference type="InterPro" id="IPR008928">
    <property type="entry name" value="6-hairpin_glycosidase_sf"/>
</dbReference>
<gene>
    <name evidence="3" type="ORF">B0T21DRAFT_387672</name>
</gene>
<dbReference type="InterPro" id="IPR036249">
    <property type="entry name" value="Thioredoxin-like_sf"/>
</dbReference>
<dbReference type="InterPro" id="IPR004879">
    <property type="entry name" value="Ssp411-like_TRX"/>
</dbReference>
<feature type="compositionally biased region" description="Low complexity" evidence="1">
    <location>
        <begin position="1"/>
        <end position="13"/>
    </location>
</feature>
<proteinExistence type="predicted"/>
<evidence type="ECO:0000259" key="2">
    <source>
        <dbReference type="Pfam" id="PF03190"/>
    </source>
</evidence>
<dbReference type="PIRSF" id="PIRSF006402">
    <property type="entry name" value="UCP006402_thioredoxin"/>
    <property type="match status" value="1"/>
</dbReference>
<organism evidence="3 4">
    <name type="scientific">Apiosordaria backusii</name>
    <dbReference type="NCBI Taxonomy" id="314023"/>
    <lineage>
        <taxon>Eukaryota</taxon>
        <taxon>Fungi</taxon>
        <taxon>Dikarya</taxon>
        <taxon>Ascomycota</taxon>
        <taxon>Pezizomycotina</taxon>
        <taxon>Sordariomycetes</taxon>
        <taxon>Sordariomycetidae</taxon>
        <taxon>Sordariales</taxon>
        <taxon>Lasiosphaeriaceae</taxon>
        <taxon>Apiosordaria</taxon>
    </lineage>
</organism>
<protein>
    <recommendedName>
        <fullName evidence="2">Spermatogenesis-associated protein 20-like TRX domain-containing protein</fullName>
    </recommendedName>
</protein>
<dbReference type="InterPro" id="IPR024705">
    <property type="entry name" value="Ssp411"/>
</dbReference>
<feature type="region of interest" description="Disordered" evidence="1">
    <location>
        <begin position="1"/>
        <end position="39"/>
    </location>
</feature>
<sequence length="788" mass="87954">MMGTQIQQQQQQQSGADGAGPPASRSQVHGSGGLPTLRNRASESRSPYVLLHAETSVAWQPINEETLARAKAENKPIFMHIGFLADHLCHLTTRDAFSNNTLAAFLNENFIPVIIDREERPDLDIIYQNYINALDGIGGWPLNLFLTPDLGPIFGTVGENGEVCRDLLTVSQTTHRSWLENEQKCREEAAKAQPGLERFAQEGALPPDSPPGTTTSPGSDLEVDGLEVDLEHVDDAVTRLKNIFDPVYGGFGRPGEPKFPNPARLSFLLRLKDFPAEAYDFIGDEDVEKAKHMAFETLNSIKNSGLRDHIGEGFMRMSSTSDWDMPHFEKMVGDNALLLGVYLDAWLGNEEGSKLSKEDEFADIVLGLADYLVSPVIRQENGGFISSEAAYSYYRKGEQHMRNGAFYLWTRREFEDVLGPQASNIAAAYWNVQEDGNVPQERDPSDEFLNQNILSAEQDVHELSDQFGISAEEILQTICSAKEKLLAHRDKERVRPPRDTKIIAGINGMVISALARTEIAAAAVDPSKNRKYIQAATGAARFIKDNLWVDTANTVDADGEKVLYNYWHNGPGNKVLRRYWHNGPSETLAFADDYAFMIEGLLDLYEATFMDTWLKWAQDLQETQNRLFYDSPLPANASQTSPRHAHTGGFYSTESKTISDTILRLKSGMDVLIPSTNAVSASNLFRLGSLFNCPRYTKMALETIKAFEPAMMQHPGIYQSLLASVVTAQLGVEEIRVDRNEHEKITEFRMRPRGHARALIELHKGEAMARELGDESRGSLLDIRSRLL</sequence>
<reference evidence="3" key="1">
    <citation type="submission" date="2023-06" db="EMBL/GenBank/DDBJ databases">
        <title>Genome-scale phylogeny and comparative genomics of the fungal order Sordariales.</title>
        <authorList>
            <consortium name="Lawrence Berkeley National Laboratory"/>
            <person name="Hensen N."/>
            <person name="Bonometti L."/>
            <person name="Westerberg I."/>
            <person name="Brannstrom I.O."/>
            <person name="Guillou S."/>
            <person name="Cros-Aarteil S."/>
            <person name="Calhoun S."/>
            <person name="Haridas S."/>
            <person name="Kuo A."/>
            <person name="Mondo S."/>
            <person name="Pangilinan J."/>
            <person name="Riley R."/>
            <person name="Labutti K."/>
            <person name="Andreopoulos B."/>
            <person name="Lipzen A."/>
            <person name="Chen C."/>
            <person name="Yanf M."/>
            <person name="Daum C."/>
            <person name="Ng V."/>
            <person name="Clum A."/>
            <person name="Steindorff A."/>
            <person name="Ohm R."/>
            <person name="Martin F."/>
            <person name="Silar P."/>
            <person name="Natvig D."/>
            <person name="Lalanne C."/>
            <person name="Gautier V."/>
            <person name="Ament-Velasquez S.L."/>
            <person name="Kruys A."/>
            <person name="Hutchinson M.I."/>
            <person name="Powell A.J."/>
            <person name="Barry K."/>
            <person name="Miller A.N."/>
            <person name="Grigoriev I.V."/>
            <person name="Debuchy R."/>
            <person name="Gladieux P."/>
            <person name="Thoren M.H."/>
            <person name="Johannesson H."/>
        </authorList>
    </citation>
    <scope>NUCLEOTIDE SEQUENCE</scope>
    <source>
        <strain evidence="3">CBS 540.89</strain>
    </source>
</reference>
<dbReference type="EMBL" id="JAUKTV010000019">
    <property type="protein sequence ID" value="KAK0707211.1"/>
    <property type="molecule type" value="Genomic_DNA"/>
</dbReference>
<evidence type="ECO:0000313" key="3">
    <source>
        <dbReference type="EMBL" id="KAK0707211.1"/>
    </source>
</evidence>
<dbReference type="PANTHER" id="PTHR42899:SF1">
    <property type="entry name" value="SPERMATOGENESIS-ASSOCIATED PROTEIN 20"/>
    <property type="match status" value="1"/>
</dbReference>
<feature type="compositionally biased region" description="Low complexity" evidence="1">
    <location>
        <begin position="211"/>
        <end position="220"/>
    </location>
</feature>
<dbReference type="SUPFAM" id="SSF48208">
    <property type="entry name" value="Six-hairpin glycosidases"/>
    <property type="match status" value="1"/>
</dbReference>
<dbReference type="PANTHER" id="PTHR42899">
    <property type="entry name" value="SPERMATOGENESIS-ASSOCIATED PROTEIN 20"/>
    <property type="match status" value="1"/>
</dbReference>
<comment type="caution">
    <text evidence="3">The sequence shown here is derived from an EMBL/GenBank/DDBJ whole genome shotgun (WGS) entry which is preliminary data.</text>
</comment>
<feature type="domain" description="Spermatogenesis-associated protein 20-like TRX" evidence="2">
    <location>
        <begin position="39"/>
        <end position="192"/>
    </location>
</feature>
<evidence type="ECO:0000313" key="4">
    <source>
        <dbReference type="Proteomes" id="UP001172159"/>
    </source>
</evidence>
<dbReference type="AlphaFoldDB" id="A0AA40DN15"/>
<feature type="region of interest" description="Disordered" evidence="1">
    <location>
        <begin position="200"/>
        <end position="222"/>
    </location>
</feature>
<dbReference type="Gene3D" id="3.40.30.10">
    <property type="entry name" value="Glutaredoxin"/>
    <property type="match status" value="1"/>
</dbReference>
<keyword evidence="4" id="KW-1185">Reference proteome</keyword>
<dbReference type="GO" id="GO:0005975">
    <property type="term" value="P:carbohydrate metabolic process"/>
    <property type="evidence" value="ECO:0007669"/>
    <property type="project" value="InterPro"/>
</dbReference>
<name>A0AA40DN15_9PEZI</name>
<dbReference type="Pfam" id="PF03190">
    <property type="entry name" value="Thioredox_DsbH"/>
    <property type="match status" value="1"/>
</dbReference>
<evidence type="ECO:0000256" key="1">
    <source>
        <dbReference type="SAM" id="MobiDB-lite"/>
    </source>
</evidence>
<dbReference type="Proteomes" id="UP001172159">
    <property type="component" value="Unassembled WGS sequence"/>
</dbReference>
<dbReference type="SUPFAM" id="SSF52833">
    <property type="entry name" value="Thioredoxin-like"/>
    <property type="match status" value="1"/>
</dbReference>
<accession>A0AA40DN15</accession>